<gene>
    <name evidence="12" type="ORF">DU000_10745</name>
</gene>
<organism evidence="12 13">
    <name type="scientific">Parvibium lacunae</name>
    <dbReference type="NCBI Taxonomy" id="1888893"/>
    <lineage>
        <taxon>Bacteria</taxon>
        <taxon>Pseudomonadati</taxon>
        <taxon>Pseudomonadota</taxon>
        <taxon>Betaproteobacteria</taxon>
        <taxon>Burkholderiales</taxon>
        <taxon>Alcaligenaceae</taxon>
        <taxon>Parvibium</taxon>
    </lineage>
</organism>
<dbReference type="GO" id="GO:0005886">
    <property type="term" value="C:plasma membrane"/>
    <property type="evidence" value="ECO:0007669"/>
    <property type="project" value="UniProtKB-SubCell"/>
</dbReference>
<evidence type="ECO:0000256" key="8">
    <source>
        <dbReference type="ARBA" id="ARBA00022927"/>
    </source>
</evidence>
<evidence type="ECO:0000256" key="6">
    <source>
        <dbReference type="ARBA" id="ARBA00022519"/>
    </source>
</evidence>
<evidence type="ECO:0000256" key="3">
    <source>
        <dbReference type="ARBA" id="ARBA00021563"/>
    </source>
</evidence>
<evidence type="ECO:0000256" key="1">
    <source>
        <dbReference type="ARBA" id="ARBA00004533"/>
    </source>
</evidence>
<evidence type="ECO:0000256" key="10">
    <source>
        <dbReference type="ARBA" id="ARBA00030772"/>
    </source>
</evidence>
<dbReference type="Proteomes" id="UP000252357">
    <property type="component" value="Unassembled WGS sequence"/>
</dbReference>
<reference evidence="12 13" key="1">
    <citation type="journal article" date="2018" name="Int. J. Syst. Evol. Microbiol.">
        <title>Parvibium lacunae gen. nov., sp. nov., a new member of the family Alcaligenaceae isolated from a freshwater pond.</title>
        <authorList>
            <person name="Chen W.M."/>
            <person name="Xie P.B."/>
            <person name="Hsu M.Y."/>
            <person name="Sheu S.Y."/>
        </authorList>
    </citation>
    <scope>NUCLEOTIDE SEQUENCE [LARGE SCALE GENOMIC DNA]</scope>
    <source>
        <strain evidence="12 13">KMB9</strain>
    </source>
</reference>
<comment type="caution">
    <text evidence="12">The sequence shown here is derived from an EMBL/GenBank/DDBJ whole genome shotgun (WGS) entry which is preliminary data.</text>
</comment>
<keyword evidence="6" id="KW-0997">Cell inner membrane</keyword>
<keyword evidence="8" id="KW-0653">Protein transport</keyword>
<keyword evidence="9 11" id="KW-0472">Membrane</keyword>
<evidence type="ECO:0000256" key="9">
    <source>
        <dbReference type="ARBA" id="ARBA00023136"/>
    </source>
</evidence>
<dbReference type="InterPro" id="IPR022792">
    <property type="entry name" value="T2SS_protein-GspN"/>
</dbReference>
<evidence type="ECO:0000256" key="2">
    <source>
        <dbReference type="ARBA" id="ARBA00007208"/>
    </source>
</evidence>
<dbReference type="AlphaFoldDB" id="A0A368KZS6"/>
<sequence>MAGRQRCWRPSALAQAIKSGSACNSGKPQRQGKLMQPGLSLRMIVAALVVGCLLVLVPRFPARWIIPCLPLERVGLTLGEVRGTLWQGSAVLGWRPVAGQSWAYWPGRITWEWQSLWPPWQVAFHNAQWQGAIPLTWRYGQSPQLGAGRAALPAQWLNQLGAPWNTIQPAGELLLQWATLTLPVTPSAAPAPSVPATWRLEWQQAQAGMVNVGVLGSYVCQGEWPRPAFSCAGVTPLQPLQLQLSVQHDGTRWRWQGQATVAASQAAMMQGMLNFMGRRHPDDPNQVVIGN</sequence>
<accession>A0A368KZS6</accession>
<evidence type="ECO:0000313" key="13">
    <source>
        <dbReference type="Proteomes" id="UP000252357"/>
    </source>
</evidence>
<dbReference type="EMBL" id="QPGB01000005">
    <property type="protein sequence ID" value="RCS56810.1"/>
    <property type="molecule type" value="Genomic_DNA"/>
</dbReference>
<name>A0A368KZS6_9BURK</name>
<evidence type="ECO:0000256" key="11">
    <source>
        <dbReference type="SAM" id="Phobius"/>
    </source>
</evidence>
<comment type="similarity">
    <text evidence="2">Belongs to the GSP N family.</text>
</comment>
<keyword evidence="13" id="KW-1185">Reference proteome</keyword>
<keyword evidence="5" id="KW-1003">Cell membrane</keyword>
<evidence type="ECO:0000256" key="5">
    <source>
        <dbReference type="ARBA" id="ARBA00022475"/>
    </source>
</evidence>
<comment type="subcellular location">
    <subcellularLocation>
        <location evidence="1">Cell inner membrane</location>
    </subcellularLocation>
</comment>
<keyword evidence="7 11" id="KW-0812">Transmembrane</keyword>
<feature type="transmembrane region" description="Helical" evidence="11">
    <location>
        <begin position="39"/>
        <end position="60"/>
    </location>
</feature>
<protein>
    <recommendedName>
        <fullName evidence="3">Type II secretion system protein N</fullName>
    </recommendedName>
    <alternativeName>
        <fullName evidence="10">General secretion pathway protein N</fullName>
    </alternativeName>
</protein>
<dbReference type="GO" id="GO:0015627">
    <property type="term" value="C:type II protein secretion system complex"/>
    <property type="evidence" value="ECO:0007669"/>
    <property type="project" value="InterPro"/>
</dbReference>
<evidence type="ECO:0000313" key="12">
    <source>
        <dbReference type="EMBL" id="RCS56810.1"/>
    </source>
</evidence>
<dbReference type="GO" id="GO:0015628">
    <property type="term" value="P:protein secretion by the type II secretion system"/>
    <property type="evidence" value="ECO:0007669"/>
    <property type="project" value="InterPro"/>
</dbReference>
<evidence type="ECO:0000256" key="7">
    <source>
        <dbReference type="ARBA" id="ARBA00022692"/>
    </source>
</evidence>
<evidence type="ECO:0000256" key="4">
    <source>
        <dbReference type="ARBA" id="ARBA00022448"/>
    </source>
</evidence>
<keyword evidence="4" id="KW-0813">Transport</keyword>
<proteinExistence type="inferred from homology"/>
<keyword evidence="11" id="KW-1133">Transmembrane helix</keyword>
<dbReference type="Pfam" id="PF01203">
    <property type="entry name" value="T2SSN"/>
    <property type="match status" value="1"/>
</dbReference>